<organism evidence="4 5">
    <name type="scientific">Octopus sinensis</name>
    <name type="common">East Asian common octopus</name>
    <dbReference type="NCBI Taxonomy" id="2607531"/>
    <lineage>
        <taxon>Eukaryota</taxon>
        <taxon>Metazoa</taxon>
        <taxon>Spiralia</taxon>
        <taxon>Lophotrochozoa</taxon>
        <taxon>Mollusca</taxon>
        <taxon>Cephalopoda</taxon>
        <taxon>Coleoidea</taxon>
        <taxon>Octopodiformes</taxon>
        <taxon>Octopoda</taxon>
        <taxon>Incirrata</taxon>
        <taxon>Octopodidae</taxon>
        <taxon>Octopus</taxon>
    </lineage>
</organism>
<dbReference type="PROSITE" id="PS50923">
    <property type="entry name" value="SUSHI"/>
    <property type="match status" value="1"/>
</dbReference>
<gene>
    <name evidence="5" type="primary">LOC118764135</name>
</gene>
<proteinExistence type="predicted"/>
<evidence type="ECO:0000256" key="1">
    <source>
        <dbReference type="ARBA" id="ARBA00023157"/>
    </source>
</evidence>
<keyword evidence="1" id="KW-1015">Disulfide bond</keyword>
<name>A0A7E6EZZ4_9MOLL</name>
<evidence type="ECO:0000313" key="5">
    <source>
        <dbReference type="RefSeq" id="XP_036360297.1"/>
    </source>
</evidence>
<sequence>MRKRWKRCTTNLPDIIYNNIKHSIGIGLLLSFLALLLPSGVSTLQPDVLHRSSSHSTPSVEIDQIKTKEFNTDDTKDKDISRLVDRSEDMIRAQDEEESRIWPSKSAAKRKIQNHLCPKPLIPDNGYILGKNYNSGSTVYIRCRRNYYLVGPSQMKCRTIHYLFKTIVKWDSPGQRYCKKYPLRDQMKPIYPYSLHTSRSQPILVFWGKSLPWRLYF</sequence>
<dbReference type="SUPFAM" id="SSF57535">
    <property type="entry name" value="Complement control module/SCR domain"/>
    <property type="match status" value="1"/>
</dbReference>
<dbReference type="Proteomes" id="UP000515154">
    <property type="component" value="Linkage group LG7"/>
</dbReference>
<dbReference type="Pfam" id="PF00084">
    <property type="entry name" value="Sushi"/>
    <property type="match status" value="1"/>
</dbReference>
<keyword evidence="2" id="KW-0768">Sushi</keyword>
<keyword evidence="4" id="KW-1185">Reference proteome</keyword>
<reference evidence="5" key="1">
    <citation type="submission" date="2025-08" db="UniProtKB">
        <authorList>
            <consortium name="RefSeq"/>
        </authorList>
    </citation>
    <scope>IDENTIFICATION</scope>
</reference>
<accession>A0A7E6EZZ4</accession>
<dbReference type="Gene3D" id="2.10.70.10">
    <property type="entry name" value="Complement Module, domain 1"/>
    <property type="match status" value="1"/>
</dbReference>
<dbReference type="InterPro" id="IPR000436">
    <property type="entry name" value="Sushi_SCR_CCP_dom"/>
</dbReference>
<dbReference type="AlphaFoldDB" id="A0A7E6EZZ4"/>
<evidence type="ECO:0000256" key="2">
    <source>
        <dbReference type="PROSITE-ProRule" id="PRU00302"/>
    </source>
</evidence>
<protein>
    <submittedName>
        <fullName evidence="5">Uncharacterized protein LOC118764135</fullName>
    </submittedName>
</protein>
<dbReference type="SMART" id="SM00032">
    <property type="entry name" value="CCP"/>
    <property type="match status" value="1"/>
</dbReference>
<dbReference type="InterPro" id="IPR035976">
    <property type="entry name" value="Sushi/SCR/CCP_sf"/>
</dbReference>
<dbReference type="CDD" id="cd00033">
    <property type="entry name" value="CCP"/>
    <property type="match status" value="1"/>
</dbReference>
<comment type="caution">
    <text evidence="2">Lacks conserved residue(s) required for the propagation of feature annotation.</text>
</comment>
<evidence type="ECO:0000259" key="3">
    <source>
        <dbReference type="PROSITE" id="PS50923"/>
    </source>
</evidence>
<dbReference type="KEGG" id="osn:118764135"/>
<feature type="domain" description="Sushi" evidence="3">
    <location>
        <begin position="115"/>
        <end position="180"/>
    </location>
</feature>
<dbReference type="RefSeq" id="XP_036360297.1">
    <property type="nucleotide sequence ID" value="XM_036504404.1"/>
</dbReference>
<evidence type="ECO:0000313" key="4">
    <source>
        <dbReference type="Proteomes" id="UP000515154"/>
    </source>
</evidence>